<keyword evidence="7" id="KW-0813">Transport</keyword>
<feature type="transmembrane region" description="Helical" evidence="7">
    <location>
        <begin position="447"/>
        <end position="468"/>
    </location>
</feature>
<evidence type="ECO:0000259" key="9">
    <source>
        <dbReference type="Pfam" id="PF01773"/>
    </source>
</evidence>
<accession>A0A9Q1H4C8</accession>
<dbReference type="GO" id="GO:0005886">
    <property type="term" value="C:plasma membrane"/>
    <property type="evidence" value="ECO:0007669"/>
    <property type="project" value="UniProtKB-SubCell"/>
</dbReference>
<dbReference type="Pfam" id="PF07662">
    <property type="entry name" value="Nucleos_tra2_C"/>
    <property type="match status" value="1"/>
</dbReference>
<dbReference type="NCBIfam" id="TIGR00804">
    <property type="entry name" value="nupC"/>
    <property type="match status" value="1"/>
</dbReference>
<feature type="transmembrane region" description="Helical" evidence="7">
    <location>
        <begin position="192"/>
        <end position="209"/>
    </location>
</feature>
<dbReference type="GO" id="GO:0005415">
    <property type="term" value="F:nucleoside:sodium symporter activity"/>
    <property type="evidence" value="ECO:0007669"/>
    <property type="project" value="TreeGrafter"/>
</dbReference>
<dbReference type="InterPro" id="IPR018270">
    <property type="entry name" value="C_nuclsd_transpt_met_bac"/>
</dbReference>
<comment type="similarity">
    <text evidence="2 7">Belongs to the concentrative nucleoside transporter (CNT) (TC 2.A.41) family.</text>
</comment>
<evidence type="ECO:0000256" key="8">
    <source>
        <dbReference type="SAM" id="MobiDB-lite"/>
    </source>
</evidence>
<evidence type="ECO:0000313" key="13">
    <source>
        <dbReference type="Proteomes" id="UP001152320"/>
    </source>
</evidence>
<dbReference type="InterPro" id="IPR011657">
    <property type="entry name" value="CNT_C_dom"/>
</dbReference>
<dbReference type="PANTHER" id="PTHR10590:SF4">
    <property type="entry name" value="SOLUTE CARRIER FAMILY 28 MEMBER 3"/>
    <property type="match status" value="1"/>
</dbReference>
<dbReference type="AlphaFoldDB" id="A0A9Q1H4C8"/>
<evidence type="ECO:0000313" key="12">
    <source>
        <dbReference type="EMBL" id="KAJ8032040.1"/>
    </source>
</evidence>
<dbReference type="PANTHER" id="PTHR10590">
    <property type="entry name" value="SODIUM/NUCLEOSIDE COTRANSPORTER"/>
    <property type="match status" value="1"/>
</dbReference>
<keyword evidence="5 7" id="KW-1133">Transmembrane helix</keyword>
<feature type="domain" description="Nucleoside transporter/FeoB GTPase Gate" evidence="11">
    <location>
        <begin position="279"/>
        <end position="376"/>
    </location>
</feature>
<dbReference type="Proteomes" id="UP001152320">
    <property type="component" value="Chromosome 12"/>
</dbReference>
<evidence type="ECO:0000256" key="4">
    <source>
        <dbReference type="ARBA" id="ARBA00022692"/>
    </source>
</evidence>
<evidence type="ECO:0000259" key="10">
    <source>
        <dbReference type="Pfam" id="PF07662"/>
    </source>
</evidence>
<keyword evidence="3" id="KW-1003">Cell membrane</keyword>
<feature type="transmembrane region" description="Helical" evidence="7">
    <location>
        <begin position="353"/>
        <end position="375"/>
    </location>
</feature>
<feature type="transmembrane region" description="Helical" evidence="7">
    <location>
        <begin position="540"/>
        <end position="560"/>
    </location>
</feature>
<evidence type="ECO:0000256" key="2">
    <source>
        <dbReference type="ARBA" id="ARBA00009033"/>
    </source>
</evidence>
<evidence type="ECO:0000256" key="3">
    <source>
        <dbReference type="ARBA" id="ARBA00022475"/>
    </source>
</evidence>
<feature type="transmembrane region" description="Helical" evidence="7">
    <location>
        <begin position="221"/>
        <end position="238"/>
    </location>
</feature>
<feature type="domain" description="Concentrative nucleoside transporter N-terminal" evidence="9">
    <location>
        <begin position="197"/>
        <end position="269"/>
    </location>
</feature>
<dbReference type="EMBL" id="JAIZAY010000012">
    <property type="protein sequence ID" value="KAJ8032040.1"/>
    <property type="molecule type" value="Genomic_DNA"/>
</dbReference>
<feature type="transmembrane region" description="Helical" evidence="7">
    <location>
        <begin position="120"/>
        <end position="139"/>
    </location>
</feature>
<evidence type="ECO:0000256" key="1">
    <source>
        <dbReference type="ARBA" id="ARBA00004651"/>
    </source>
</evidence>
<evidence type="ECO:0000256" key="6">
    <source>
        <dbReference type="ARBA" id="ARBA00023136"/>
    </source>
</evidence>
<dbReference type="Pfam" id="PF01773">
    <property type="entry name" value="Nucleos_tra2_N"/>
    <property type="match status" value="1"/>
</dbReference>
<organism evidence="12 13">
    <name type="scientific">Holothuria leucospilota</name>
    <name type="common">Black long sea cucumber</name>
    <name type="synonym">Mertensiothuria leucospilota</name>
    <dbReference type="NCBI Taxonomy" id="206669"/>
    <lineage>
        <taxon>Eukaryota</taxon>
        <taxon>Metazoa</taxon>
        <taxon>Echinodermata</taxon>
        <taxon>Eleutherozoa</taxon>
        <taxon>Echinozoa</taxon>
        <taxon>Holothuroidea</taxon>
        <taxon>Aspidochirotacea</taxon>
        <taxon>Aspidochirotida</taxon>
        <taxon>Holothuriidae</taxon>
        <taxon>Holothuria</taxon>
    </lineage>
</organism>
<evidence type="ECO:0000259" key="11">
    <source>
        <dbReference type="Pfam" id="PF07670"/>
    </source>
</evidence>
<dbReference type="InterPro" id="IPR008276">
    <property type="entry name" value="C_nuclsd_transpt"/>
</dbReference>
<evidence type="ECO:0000256" key="7">
    <source>
        <dbReference type="RuleBase" id="RU362018"/>
    </source>
</evidence>
<feature type="region of interest" description="Disordered" evidence="8">
    <location>
        <begin position="22"/>
        <end position="48"/>
    </location>
</feature>
<dbReference type="Pfam" id="PF07670">
    <property type="entry name" value="Gate"/>
    <property type="match status" value="1"/>
</dbReference>
<feature type="transmembrane region" description="Helical" evidence="7">
    <location>
        <begin position="580"/>
        <end position="601"/>
    </location>
</feature>
<proteinExistence type="inferred from homology"/>
<feature type="transmembrane region" description="Helical" evidence="7">
    <location>
        <begin position="277"/>
        <end position="298"/>
    </location>
</feature>
<keyword evidence="13" id="KW-1185">Reference proteome</keyword>
<feature type="domain" description="Concentrative nucleoside transporter C-terminal" evidence="10">
    <location>
        <begin position="381"/>
        <end position="596"/>
    </location>
</feature>
<keyword evidence="6 7" id="KW-0472">Membrane</keyword>
<gene>
    <name evidence="12" type="ORF">HOLleu_25448</name>
</gene>
<dbReference type="OrthoDB" id="6075923at2759"/>
<dbReference type="InterPro" id="IPR011642">
    <property type="entry name" value="Gate_dom"/>
</dbReference>
<feature type="transmembrane region" description="Helical" evidence="7">
    <location>
        <begin position="92"/>
        <end position="114"/>
    </location>
</feature>
<sequence length="621" mass="68368">MFRIFFIIENGHDNEAISLSSLDISSDDNTPDSGIDEGQPSDRKCPPVDTRSVYSDEEGYTYIQSRSWMVLVINIDKCTARIKRFATKNRKAIVNSIWTIILLGYIGYLTYACFLNLNDATAILSITGVVLFFYIYAFVRDHFGDIIWEKCCIPTSDILSAVWDVGKGVIIFIVLAGIAIGLYFLCRDNPKQLISAFGLVVFVIFTFITSKYPKQVKWRPVIWGLALQIIFAFIILQTDVGFKAFDWLGDVVHKFLNYSDEGAKFVFGDPMYLDHPFAFQALPVVIYFSTCISVLYNWGAMQFIIKKIAWLMERTMKTSASESLNAGGNIFVGQTEAPLLIKPMLKDMTMSELHAVMTGGFATIAGSVFGAYVSFGISPSHLLSASVMSAPAALAIAKLSYPETEESKFKDSDQLNLPKGEYRNVIEAASHGAATAVSLVLNIAANLMAFIAVLALLNGILGYLGALVGVEELSFEFICSYLFSPLAFLIGVEWDDCLEVAELLGLKIFLNEFVAYERLSELMDNRLAGIEPKISIRSEILATYALCGFGNLSSIGIQLGGLTPLAPERSSDLAKVAMRALIAGTTACFMTACVAGEIIFVSSQTMQFKTVCSTLEKIYVH</sequence>
<protein>
    <recommendedName>
        <fullName evidence="7">Sodium/nucleoside cotransporter</fullName>
    </recommendedName>
</protein>
<evidence type="ECO:0000256" key="5">
    <source>
        <dbReference type="ARBA" id="ARBA00022989"/>
    </source>
</evidence>
<name>A0A9Q1H4C8_HOLLE</name>
<comment type="caution">
    <text evidence="12">The sequence shown here is derived from an EMBL/GenBank/DDBJ whole genome shotgun (WGS) entry which is preliminary data.</text>
</comment>
<comment type="subcellular location">
    <subcellularLocation>
        <location evidence="1">Cell membrane</location>
        <topology evidence="1">Multi-pass membrane protein</topology>
    </subcellularLocation>
</comment>
<dbReference type="InterPro" id="IPR002668">
    <property type="entry name" value="CNT_N_dom"/>
</dbReference>
<reference evidence="12" key="1">
    <citation type="submission" date="2021-10" db="EMBL/GenBank/DDBJ databases">
        <title>Tropical sea cucumber genome reveals ecological adaptation and Cuvierian tubules defense mechanism.</title>
        <authorList>
            <person name="Chen T."/>
        </authorList>
    </citation>
    <scope>NUCLEOTIDE SEQUENCE</scope>
    <source>
        <strain evidence="12">Nanhai2018</strain>
        <tissue evidence="12">Muscle</tissue>
    </source>
</reference>
<keyword evidence="4 7" id="KW-0812">Transmembrane</keyword>
<feature type="transmembrane region" description="Helical" evidence="7">
    <location>
        <begin position="168"/>
        <end position="186"/>
    </location>
</feature>